<dbReference type="GO" id="GO:0005524">
    <property type="term" value="F:ATP binding"/>
    <property type="evidence" value="ECO:0007669"/>
    <property type="project" value="UniProtKB-UniRule"/>
</dbReference>
<dbReference type="SUPFAM" id="SSF56059">
    <property type="entry name" value="Glutathione synthetase ATP-binding domain-like"/>
    <property type="match status" value="1"/>
</dbReference>
<keyword evidence="2 4" id="KW-0547">Nucleotide-binding</keyword>
<dbReference type="HOGENOM" id="CLU_051999_0_0_5"/>
<organism evidence="6 7">
    <name type="scientific">Pseudooceanicola batsensis (strain ATCC BAA-863 / DSM 15984 / KCTC 12145 / HTCC2597)</name>
    <name type="common">Oceanicola batsensis</name>
    <dbReference type="NCBI Taxonomy" id="252305"/>
    <lineage>
        <taxon>Bacteria</taxon>
        <taxon>Pseudomonadati</taxon>
        <taxon>Pseudomonadota</taxon>
        <taxon>Alphaproteobacteria</taxon>
        <taxon>Rhodobacterales</taxon>
        <taxon>Paracoccaceae</taxon>
        <taxon>Pseudooceanicola</taxon>
    </lineage>
</organism>
<dbReference type="Proteomes" id="UP000004318">
    <property type="component" value="Unassembled WGS sequence"/>
</dbReference>
<keyword evidence="7" id="KW-1185">Reference proteome</keyword>
<dbReference type="STRING" id="252305.OB2597_01582"/>
<dbReference type="PANTHER" id="PTHR43585:SF2">
    <property type="entry name" value="ATP-GRASP ENZYME FSQD"/>
    <property type="match status" value="1"/>
</dbReference>
<dbReference type="OrthoDB" id="8441067at2"/>
<evidence type="ECO:0000256" key="1">
    <source>
        <dbReference type="ARBA" id="ARBA00022598"/>
    </source>
</evidence>
<comment type="caution">
    <text evidence="6">The sequence shown here is derived from an EMBL/GenBank/DDBJ whole genome shotgun (WGS) entry which is preliminary data.</text>
</comment>
<dbReference type="InterPro" id="IPR005479">
    <property type="entry name" value="CPAse_ATP-bd"/>
</dbReference>
<evidence type="ECO:0000256" key="3">
    <source>
        <dbReference type="ARBA" id="ARBA00022840"/>
    </source>
</evidence>
<evidence type="ECO:0000313" key="7">
    <source>
        <dbReference type="Proteomes" id="UP000004318"/>
    </source>
</evidence>
<evidence type="ECO:0000256" key="2">
    <source>
        <dbReference type="ARBA" id="ARBA00022741"/>
    </source>
</evidence>
<evidence type="ECO:0000256" key="4">
    <source>
        <dbReference type="PROSITE-ProRule" id="PRU00409"/>
    </source>
</evidence>
<name>A3U309_PSEBH</name>
<dbReference type="EMBL" id="AAMO01000013">
    <property type="protein sequence ID" value="EAQ01539.1"/>
    <property type="molecule type" value="Genomic_DNA"/>
</dbReference>
<dbReference type="Pfam" id="PF13535">
    <property type="entry name" value="ATP-grasp_4"/>
    <property type="match status" value="1"/>
</dbReference>
<sequence length="448" mass="50692">MAKRPAATGSRKRKLVCIVGSDDFHQAMIGRVPEAEDWQLEQVLHRTDVQPHRGTFDFDALYDKARAIIDGFDRPPDAIVGHLDFPVTAVVSLLCRHYGLTGASPEAVARCEHKFWMRESQREVMPEKTPEVRAVNPFALDAADKPPMKFPFWLKPVKGHSSMLGFRVREPSEYGRALHACRQAIHRYGEPFNAFLAHLSDGVRPPDNVDGNYAIAEELITEEQLFTIEGYVHDGKATAYGTIETRRTGKHMSSLSSYHYPAELPETVIEAGREQVEKVLRQVEFDNGPFNVEFFHDPDSGRLNLLEINPRLSKSHSPLFEMVDGCTHHKQAIQLALGQTPDAPARKGTSPMAAKFMVRSHEANGIVRRVPREDEIDRLRALLPDIVVQILVEENQNLADLADQDSYSFELMDIFLGGRDAEFIEDAHDRCRDSLAFMIQPMPRHRVR</sequence>
<feature type="domain" description="ATP-grasp" evidence="5">
    <location>
        <begin position="118"/>
        <end position="337"/>
    </location>
</feature>
<dbReference type="PROSITE" id="PS00867">
    <property type="entry name" value="CPSASE_2"/>
    <property type="match status" value="1"/>
</dbReference>
<dbReference type="PROSITE" id="PS50975">
    <property type="entry name" value="ATP_GRASP"/>
    <property type="match status" value="1"/>
</dbReference>
<dbReference type="PANTHER" id="PTHR43585">
    <property type="entry name" value="FUMIPYRROLE BIOSYNTHESIS PROTEIN C"/>
    <property type="match status" value="1"/>
</dbReference>
<protein>
    <recommendedName>
        <fullName evidence="5">ATP-grasp domain-containing protein</fullName>
    </recommendedName>
</protein>
<dbReference type="eggNOG" id="COG0439">
    <property type="taxonomic scope" value="Bacteria"/>
</dbReference>
<evidence type="ECO:0000259" key="5">
    <source>
        <dbReference type="PROSITE" id="PS50975"/>
    </source>
</evidence>
<reference evidence="6 7" key="1">
    <citation type="journal article" date="2010" name="J. Bacteriol.">
        <title>Genome sequences of Oceanicola granulosus HTCC2516(T) and Oceanicola batsensis HTCC2597(TDelta).</title>
        <authorList>
            <person name="Thrash J.C."/>
            <person name="Cho J.C."/>
            <person name="Vergin K.L."/>
            <person name="Giovannoni S.J."/>
        </authorList>
    </citation>
    <scope>NUCLEOTIDE SEQUENCE [LARGE SCALE GENOMIC DNA]</scope>
    <source>
        <strain evidence="7">ATCC BAA-863 / DSM 15984 / KCTC 12145 / HTCC2597</strain>
    </source>
</reference>
<dbReference type="RefSeq" id="WP_009804478.1">
    <property type="nucleotide sequence ID" value="NZ_CH724131.1"/>
</dbReference>
<dbReference type="InterPro" id="IPR011761">
    <property type="entry name" value="ATP-grasp"/>
</dbReference>
<dbReference type="GO" id="GO:0046872">
    <property type="term" value="F:metal ion binding"/>
    <property type="evidence" value="ECO:0007669"/>
    <property type="project" value="InterPro"/>
</dbReference>
<gene>
    <name evidence="6" type="ORF">OB2597_01582</name>
</gene>
<keyword evidence="3 4" id="KW-0067">ATP-binding</keyword>
<proteinExistence type="predicted"/>
<keyword evidence="1" id="KW-0436">Ligase</keyword>
<accession>A3U309</accession>
<dbReference type="Gene3D" id="3.30.470.20">
    <property type="entry name" value="ATP-grasp fold, B domain"/>
    <property type="match status" value="1"/>
</dbReference>
<dbReference type="InterPro" id="IPR052032">
    <property type="entry name" value="ATP-dep_AA_Ligase"/>
</dbReference>
<dbReference type="GO" id="GO:0016874">
    <property type="term" value="F:ligase activity"/>
    <property type="evidence" value="ECO:0007669"/>
    <property type="project" value="UniProtKB-KW"/>
</dbReference>
<evidence type="ECO:0000313" key="6">
    <source>
        <dbReference type="EMBL" id="EAQ01539.1"/>
    </source>
</evidence>
<dbReference type="AlphaFoldDB" id="A3U309"/>